<dbReference type="EnsemblMetazoa" id="XM_031923589">
    <property type="protein sequence ID" value="XP_031779449"/>
    <property type="gene ID" value="LOC107980666"/>
</dbReference>
<dbReference type="PANTHER" id="PTHR13523:SF2">
    <property type="entry name" value="COILED-COIL-HELIX-COILED-COIL-HELIX DOMAIN CONTAINING 2, ISOFORM A-RELATED"/>
    <property type="match status" value="1"/>
</dbReference>
<dbReference type="RefSeq" id="XP_031779449.1">
    <property type="nucleotide sequence ID" value="XM_031923589.2"/>
</dbReference>
<dbReference type="GO" id="GO:0005739">
    <property type="term" value="C:mitochondrion"/>
    <property type="evidence" value="ECO:0007669"/>
    <property type="project" value="TreeGrafter"/>
</dbReference>
<dbReference type="InterPro" id="IPR055304">
    <property type="entry name" value="CHCHD2/10-like"/>
</dbReference>
<sequence length="139" mass="14729">MSSRRTGGQPSRSKSTAPRKNRPTPRPPPPPPHQQQPPKKAGDVVIIQPVPRQPGVLGTFAGTAAGVAAGTVIGDKITGRSESDSSSLAPPAGVPPSGPCQYDELQLLGCAQNEEDLRICESFRQAWLDCKRKYSTLCS</sequence>
<feature type="region of interest" description="Disordered" evidence="1">
    <location>
        <begin position="1"/>
        <end position="44"/>
    </location>
</feature>
<dbReference type="PANTHER" id="PTHR13523">
    <property type="entry name" value="COILED-COIL-HELIX-COILED-COIL-HELIX DOMAIN CONTAINING 2/NUR77"/>
    <property type="match status" value="1"/>
</dbReference>
<dbReference type="GO" id="GO:0007005">
    <property type="term" value="P:mitochondrion organization"/>
    <property type="evidence" value="ECO:0007669"/>
    <property type="project" value="InterPro"/>
</dbReference>
<evidence type="ECO:0000313" key="2">
    <source>
        <dbReference type="EnsemblMetazoa" id="XP_031779449"/>
    </source>
</evidence>
<dbReference type="GeneID" id="107980666"/>
<dbReference type="AlphaFoldDB" id="A0A7M7PZI6"/>
<proteinExistence type="predicted"/>
<accession>A0A7M7PZI6</accession>
<evidence type="ECO:0008006" key="4">
    <source>
        <dbReference type="Google" id="ProtNLM"/>
    </source>
</evidence>
<feature type="compositionally biased region" description="Pro residues" evidence="1">
    <location>
        <begin position="24"/>
        <end position="35"/>
    </location>
</feature>
<feature type="compositionally biased region" description="Polar residues" evidence="1">
    <location>
        <begin position="1"/>
        <end position="16"/>
    </location>
</feature>
<feature type="region of interest" description="Disordered" evidence="1">
    <location>
        <begin position="77"/>
        <end position="97"/>
    </location>
</feature>
<organism evidence="2 3">
    <name type="scientific">Nasonia vitripennis</name>
    <name type="common">Parasitic wasp</name>
    <dbReference type="NCBI Taxonomy" id="7425"/>
    <lineage>
        <taxon>Eukaryota</taxon>
        <taxon>Metazoa</taxon>
        <taxon>Ecdysozoa</taxon>
        <taxon>Arthropoda</taxon>
        <taxon>Hexapoda</taxon>
        <taxon>Insecta</taxon>
        <taxon>Pterygota</taxon>
        <taxon>Neoptera</taxon>
        <taxon>Endopterygota</taxon>
        <taxon>Hymenoptera</taxon>
        <taxon>Apocrita</taxon>
        <taxon>Proctotrupomorpha</taxon>
        <taxon>Chalcidoidea</taxon>
        <taxon>Pteromalidae</taxon>
        <taxon>Pteromalinae</taxon>
        <taxon>Nasonia</taxon>
    </lineage>
</organism>
<dbReference type="Proteomes" id="UP000002358">
    <property type="component" value="Chromosome 2"/>
</dbReference>
<evidence type="ECO:0000256" key="1">
    <source>
        <dbReference type="SAM" id="MobiDB-lite"/>
    </source>
</evidence>
<protein>
    <recommendedName>
        <fullName evidence="4">CHCH domain-containing protein</fullName>
    </recommendedName>
</protein>
<keyword evidence="3" id="KW-1185">Reference proteome</keyword>
<dbReference type="SMR" id="A0A7M7PZI6"/>
<evidence type="ECO:0000313" key="3">
    <source>
        <dbReference type="Proteomes" id="UP000002358"/>
    </source>
</evidence>
<dbReference type="GO" id="GO:0005634">
    <property type="term" value="C:nucleus"/>
    <property type="evidence" value="ECO:0007669"/>
    <property type="project" value="TreeGrafter"/>
</dbReference>
<name>A0A7M7PZI6_NASVI</name>
<reference evidence="2" key="1">
    <citation type="submission" date="2021-01" db="UniProtKB">
        <authorList>
            <consortium name="EnsemblMetazoa"/>
        </authorList>
    </citation>
    <scope>IDENTIFICATION</scope>
</reference>